<evidence type="ECO:0000313" key="3">
    <source>
        <dbReference type="EMBL" id="CAE8707237.1"/>
    </source>
</evidence>
<feature type="repeat" description="RCC1" evidence="1">
    <location>
        <begin position="205"/>
        <end position="243"/>
    </location>
</feature>
<protein>
    <submittedName>
        <fullName evidence="3">Uncharacterized protein</fullName>
    </submittedName>
</protein>
<feature type="repeat" description="RCC1" evidence="1">
    <location>
        <begin position="155"/>
        <end position="204"/>
    </location>
</feature>
<reference evidence="3" key="1">
    <citation type="submission" date="2021-02" db="EMBL/GenBank/DDBJ databases">
        <authorList>
            <person name="Dougan E. K."/>
            <person name="Rhodes N."/>
            <person name="Thang M."/>
            <person name="Chan C."/>
        </authorList>
    </citation>
    <scope>NUCLEOTIDE SEQUENCE</scope>
</reference>
<evidence type="ECO:0000256" key="2">
    <source>
        <dbReference type="SAM" id="MobiDB-lite"/>
    </source>
</evidence>
<dbReference type="PRINTS" id="PR00633">
    <property type="entry name" value="RCCNDNSATION"/>
</dbReference>
<accession>A0A813KLI3</accession>
<dbReference type="EMBL" id="CAJNNW010031350">
    <property type="protein sequence ID" value="CAE8707237.1"/>
    <property type="molecule type" value="Genomic_DNA"/>
</dbReference>
<gene>
    <name evidence="3" type="ORF">PGLA2088_LOCUS34433</name>
</gene>
<comment type="caution">
    <text evidence="3">The sequence shown here is derived from an EMBL/GenBank/DDBJ whole genome shotgun (WGS) entry which is preliminary data.</text>
</comment>
<dbReference type="PANTHER" id="PTHR45982:SF1">
    <property type="entry name" value="REGULATOR OF CHROMOSOME CONDENSATION"/>
    <property type="match status" value="1"/>
</dbReference>
<dbReference type="GO" id="GO:0005737">
    <property type="term" value="C:cytoplasm"/>
    <property type="evidence" value="ECO:0007669"/>
    <property type="project" value="TreeGrafter"/>
</dbReference>
<dbReference type="PROSITE" id="PS50012">
    <property type="entry name" value="RCC1_3"/>
    <property type="match status" value="4"/>
</dbReference>
<dbReference type="AlphaFoldDB" id="A0A813KLI3"/>
<evidence type="ECO:0000256" key="1">
    <source>
        <dbReference type="PROSITE-ProRule" id="PRU00235"/>
    </source>
</evidence>
<name>A0A813KLI3_POLGL</name>
<dbReference type="SUPFAM" id="SSF50985">
    <property type="entry name" value="RCC1/BLIP-II"/>
    <property type="match status" value="1"/>
</dbReference>
<dbReference type="Pfam" id="PF13540">
    <property type="entry name" value="RCC1_2"/>
    <property type="match status" value="6"/>
</dbReference>
<feature type="repeat" description="RCC1" evidence="1">
    <location>
        <begin position="116"/>
        <end position="154"/>
    </location>
</feature>
<dbReference type="InterPro" id="IPR000408">
    <property type="entry name" value="Reg_chr_condens"/>
</dbReference>
<feature type="compositionally biased region" description="Polar residues" evidence="2">
    <location>
        <begin position="754"/>
        <end position="765"/>
    </location>
</feature>
<proteinExistence type="predicted"/>
<sequence>MALAVLPCGSRLLRQDLEGTKAVLLHGHASDGSRLPWLLTQILANNLLPFLALQPANRQCSPIAASGYHTCALQADGRLRCFGADDFGQCQVPADLGPVVAVAAGDSHTCALQADGRLRCFGSDRDGQCQVPADLGPVVAVAAGMYHTCALQADGRLRCFGQDLFGQCQVPADLGPVVAVVPADLGPVVAVAAGDSHTCALQADGRLRCFGSDRERQCQVPADLGPVVAVAAGMYHTCALQADGRLRCFAHDLSGQCQVPADLGPVVAVAAGEKHTCALQAGGRLRCFGHDMFGQCQVPADLGPVVAMAASRHHTCALQADGRLRCFGSGRDGQCQVPTDLGPVVAAAAGNNDATHVAIVTEVVDHHEPAAEIDPLEAQIIVWQQEAGFIERNLNSASAREGVDRIWLCTFNRFPDELRRALHHGPALQQSREALELAGMDWQLRDSGAMVIVHAWQYQQVIAALPPQLGHRDLVIASSLEYLLELDLATLLSPSGGLKGAWVQARHEVDVVLEVGSGALSEDSEERSEMELAGASGATAEDWEVRVARTFLCAAPVRQRNIPLTQSDTTESDVDARRQRNPRRAAALLVVAPAAVSLSQLQADLYAIMTRTEWTCRSAAGFTELRACASSLQASPASLLDILQGSPWESFTAANEGPFGYQQDQVLEGPDEEDNWRENWRNHELAQLLLRPVAASLERLKGFEDPQWLQPFACKEAPWRQSLLEDLDLTCRCSLGEADLCGGQRQQQQEGELASTSPILHTDSNGDLGATSAGESAASCTTQ</sequence>
<dbReference type="InterPro" id="IPR051553">
    <property type="entry name" value="Ran_GTPase-activating"/>
</dbReference>
<dbReference type="PANTHER" id="PTHR45982">
    <property type="entry name" value="REGULATOR OF CHROMOSOME CONDENSATION"/>
    <property type="match status" value="1"/>
</dbReference>
<evidence type="ECO:0000313" key="4">
    <source>
        <dbReference type="Proteomes" id="UP000626109"/>
    </source>
</evidence>
<feature type="region of interest" description="Disordered" evidence="2">
    <location>
        <begin position="746"/>
        <end position="783"/>
    </location>
</feature>
<dbReference type="InterPro" id="IPR009091">
    <property type="entry name" value="RCC1/BLIP-II"/>
</dbReference>
<dbReference type="GO" id="GO:0005085">
    <property type="term" value="F:guanyl-nucleotide exchange factor activity"/>
    <property type="evidence" value="ECO:0007669"/>
    <property type="project" value="TreeGrafter"/>
</dbReference>
<organism evidence="3 4">
    <name type="scientific">Polarella glacialis</name>
    <name type="common">Dinoflagellate</name>
    <dbReference type="NCBI Taxonomy" id="89957"/>
    <lineage>
        <taxon>Eukaryota</taxon>
        <taxon>Sar</taxon>
        <taxon>Alveolata</taxon>
        <taxon>Dinophyceae</taxon>
        <taxon>Suessiales</taxon>
        <taxon>Suessiaceae</taxon>
        <taxon>Polarella</taxon>
    </lineage>
</organism>
<dbReference type="Proteomes" id="UP000626109">
    <property type="component" value="Unassembled WGS sequence"/>
</dbReference>
<feature type="repeat" description="RCC1" evidence="1">
    <location>
        <begin position="77"/>
        <end position="115"/>
    </location>
</feature>
<feature type="non-terminal residue" evidence="3">
    <location>
        <position position="783"/>
    </location>
</feature>
<dbReference type="Gene3D" id="2.130.10.30">
    <property type="entry name" value="Regulator of chromosome condensation 1/beta-lactamase-inhibitor protein II"/>
    <property type="match status" value="2"/>
</dbReference>